<dbReference type="Proteomes" id="UP000580718">
    <property type="component" value="Unassembled WGS sequence"/>
</dbReference>
<dbReference type="GO" id="GO:0016887">
    <property type="term" value="F:ATP hydrolysis activity"/>
    <property type="evidence" value="ECO:0007669"/>
    <property type="project" value="InterPro"/>
</dbReference>
<dbReference type="InterPro" id="IPR003593">
    <property type="entry name" value="AAA+_ATPase"/>
</dbReference>
<dbReference type="GO" id="GO:0015833">
    <property type="term" value="P:peptide transport"/>
    <property type="evidence" value="ECO:0007669"/>
    <property type="project" value="InterPro"/>
</dbReference>
<dbReference type="GO" id="GO:0005886">
    <property type="term" value="C:plasma membrane"/>
    <property type="evidence" value="ECO:0007669"/>
    <property type="project" value="UniProtKB-SubCell"/>
</dbReference>
<dbReference type="PROSITE" id="PS00211">
    <property type="entry name" value="ABC_TRANSPORTER_1"/>
    <property type="match status" value="1"/>
</dbReference>
<feature type="compositionally biased region" description="Low complexity" evidence="8">
    <location>
        <begin position="383"/>
        <end position="393"/>
    </location>
</feature>
<dbReference type="Pfam" id="PF08352">
    <property type="entry name" value="oligo_HPY"/>
    <property type="match status" value="1"/>
</dbReference>
<dbReference type="InterPro" id="IPR003439">
    <property type="entry name" value="ABC_transporter-like_ATP-bd"/>
</dbReference>
<sequence length="426" mass="44790">MSTNGATAVSSSGTLSRGRTQSLPGFDASAPLLQVTDLNVRFPTEDGLVHAVRGVDYTLRSGEVLGIVGESGSGKSVTSLAVMGLLPSNARVTGSVKYRGQELLGQNDRSMSRIRGKGVSMIFQDPMTSLDPVYKVGAQIEETLRIHDKQLSSKAAEARAVELLELVGIPNAVERVHSYPHEFSGGMRQRVVIAIAMANQPEVIIADEPTTALDVTVQAQILEVLQTALSETGAAMVMITHDLGVVAGIADRVLVMYAGRPVEIGSVEDIYYEPRMPYTLGLLGSLPRLDAPTRERLTPITGSPPSLVNMPPGCPFAPRCPLHIAECDAAEPPLFTVGPGHDAACIRTEQVERAHGHAAEVFSETATDAVLAGEALPADLALGEGAGDATAADAPPPDQTEPVTGAQRDTGSILSTHRDPTDGDRA</sequence>
<evidence type="ECO:0000313" key="10">
    <source>
        <dbReference type="EMBL" id="MBB3676418.1"/>
    </source>
</evidence>
<dbReference type="NCBIfam" id="TIGR01727">
    <property type="entry name" value="oligo_HPY"/>
    <property type="match status" value="1"/>
</dbReference>
<feature type="region of interest" description="Disordered" evidence="8">
    <location>
        <begin position="1"/>
        <end position="21"/>
    </location>
</feature>
<feature type="domain" description="ABC transporter" evidence="9">
    <location>
        <begin position="33"/>
        <end position="283"/>
    </location>
</feature>
<reference evidence="11 12" key="1">
    <citation type="submission" date="2018-06" db="EMBL/GenBank/DDBJ databases">
        <title>Draft genome sequence of Modestobacter versicolor CP153-2.</title>
        <authorList>
            <person name="Gundlapally S.R."/>
        </authorList>
    </citation>
    <scope>NUCLEOTIDE SEQUENCE [LARGE SCALE GENOMIC DNA]</scope>
    <source>
        <strain evidence="11 12">CP153-2</strain>
    </source>
</reference>
<dbReference type="InterPro" id="IPR013563">
    <property type="entry name" value="Oligopep_ABC_C"/>
</dbReference>
<comment type="caution">
    <text evidence="11">The sequence shown here is derived from an EMBL/GenBank/DDBJ whole genome shotgun (WGS) entry which is preliminary data.</text>
</comment>
<gene>
    <name evidence="11" type="ORF">DMO24_03930</name>
    <name evidence="10" type="ORF">FHX36_002153</name>
</gene>
<proteinExistence type="inferred from homology"/>
<evidence type="ECO:0000256" key="8">
    <source>
        <dbReference type="SAM" id="MobiDB-lite"/>
    </source>
</evidence>
<evidence type="ECO:0000256" key="3">
    <source>
        <dbReference type="ARBA" id="ARBA00022448"/>
    </source>
</evidence>
<dbReference type="FunFam" id="3.40.50.300:FF:001659">
    <property type="entry name" value="Peptide ABC transporter ATP-binding protein"/>
    <property type="match status" value="1"/>
</dbReference>
<dbReference type="OrthoDB" id="3677453at2"/>
<dbReference type="InterPro" id="IPR017871">
    <property type="entry name" value="ABC_transporter-like_CS"/>
</dbReference>
<evidence type="ECO:0000313" key="11">
    <source>
        <dbReference type="EMBL" id="PZA22666.1"/>
    </source>
</evidence>
<dbReference type="InterPro" id="IPR050388">
    <property type="entry name" value="ABC_Ni/Peptide_Import"/>
</dbReference>
<comment type="similarity">
    <text evidence="2">Belongs to the ABC transporter superfamily.</text>
</comment>
<evidence type="ECO:0000256" key="1">
    <source>
        <dbReference type="ARBA" id="ARBA00004202"/>
    </source>
</evidence>
<dbReference type="EMBL" id="JACIBU010000001">
    <property type="protein sequence ID" value="MBB3676418.1"/>
    <property type="molecule type" value="Genomic_DNA"/>
</dbReference>
<accession>A0A323VHW2</accession>
<evidence type="ECO:0000313" key="13">
    <source>
        <dbReference type="Proteomes" id="UP000580718"/>
    </source>
</evidence>
<dbReference type="PROSITE" id="PS50893">
    <property type="entry name" value="ABC_TRANSPORTER_2"/>
    <property type="match status" value="1"/>
</dbReference>
<keyword evidence="4" id="KW-1003">Cell membrane</keyword>
<dbReference type="PANTHER" id="PTHR43297:SF2">
    <property type="entry name" value="DIPEPTIDE TRANSPORT ATP-BINDING PROTEIN DPPD"/>
    <property type="match status" value="1"/>
</dbReference>
<dbReference type="Pfam" id="PF00005">
    <property type="entry name" value="ABC_tran"/>
    <property type="match status" value="1"/>
</dbReference>
<evidence type="ECO:0000256" key="4">
    <source>
        <dbReference type="ARBA" id="ARBA00022475"/>
    </source>
</evidence>
<keyword evidence="3" id="KW-0813">Transport</keyword>
<keyword evidence="6 11" id="KW-0067">ATP-binding</keyword>
<keyword evidence="7" id="KW-0472">Membrane</keyword>
<comment type="subcellular location">
    <subcellularLocation>
        <location evidence="1">Cell membrane</location>
        <topology evidence="1">Peripheral membrane protein</topology>
    </subcellularLocation>
</comment>
<evidence type="ECO:0000313" key="12">
    <source>
        <dbReference type="Proteomes" id="UP000247602"/>
    </source>
</evidence>
<dbReference type="SUPFAM" id="SSF52540">
    <property type="entry name" value="P-loop containing nucleoside triphosphate hydrolases"/>
    <property type="match status" value="1"/>
</dbReference>
<dbReference type="GO" id="GO:0005524">
    <property type="term" value="F:ATP binding"/>
    <property type="evidence" value="ECO:0007669"/>
    <property type="project" value="UniProtKB-KW"/>
</dbReference>
<protein>
    <submittedName>
        <fullName evidence="11">ABC transporter ATP-binding protein</fullName>
    </submittedName>
    <submittedName>
        <fullName evidence="10">Peptide/nickel transport system ATP-binding protein</fullName>
    </submittedName>
</protein>
<organism evidence="11 12">
    <name type="scientific">Modestobacter versicolor</name>
    <dbReference type="NCBI Taxonomy" id="429133"/>
    <lineage>
        <taxon>Bacteria</taxon>
        <taxon>Bacillati</taxon>
        <taxon>Actinomycetota</taxon>
        <taxon>Actinomycetes</taxon>
        <taxon>Geodermatophilales</taxon>
        <taxon>Geodermatophilaceae</taxon>
        <taxon>Modestobacter</taxon>
    </lineage>
</organism>
<evidence type="ECO:0000256" key="7">
    <source>
        <dbReference type="ARBA" id="ARBA00023136"/>
    </source>
</evidence>
<evidence type="ECO:0000256" key="2">
    <source>
        <dbReference type="ARBA" id="ARBA00005417"/>
    </source>
</evidence>
<evidence type="ECO:0000259" key="9">
    <source>
        <dbReference type="PROSITE" id="PS50893"/>
    </source>
</evidence>
<dbReference type="InterPro" id="IPR027417">
    <property type="entry name" value="P-loop_NTPase"/>
</dbReference>
<dbReference type="RefSeq" id="WP_110551039.1">
    <property type="nucleotide sequence ID" value="NZ_JACIBU010000001.1"/>
</dbReference>
<reference evidence="10 13" key="2">
    <citation type="submission" date="2020-08" db="EMBL/GenBank/DDBJ databases">
        <title>Sequencing the genomes of 1000 actinobacteria strains.</title>
        <authorList>
            <person name="Klenk H.-P."/>
        </authorList>
    </citation>
    <scope>NUCLEOTIDE SEQUENCE [LARGE SCALE GENOMIC DNA]</scope>
    <source>
        <strain evidence="10 13">DSM 16678</strain>
    </source>
</reference>
<keyword evidence="12" id="KW-1185">Reference proteome</keyword>
<feature type="region of interest" description="Disordered" evidence="8">
    <location>
        <begin position="383"/>
        <end position="426"/>
    </location>
</feature>
<dbReference type="SMART" id="SM00382">
    <property type="entry name" value="AAA"/>
    <property type="match status" value="1"/>
</dbReference>
<dbReference type="CDD" id="cd03257">
    <property type="entry name" value="ABC_NikE_OppD_transporters"/>
    <property type="match status" value="1"/>
</dbReference>
<dbReference type="EMBL" id="QKNV01000023">
    <property type="protein sequence ID" value="PZA22666.1"/>
    <property type="molecule type" value="Genomic_DNA"/>
</dbReference>
<dbReference type="Gene3D" id="3.40.50.300">
    <property type="entry name" value="P-loop containing nucleotide triphosphate hydrolases"/>
    <property type="match status" value="1"/>
</dbReference>
<name>A0A323VHW2_9ACTN</name>
<dbReference type="AlphaFoldDB" id="A0A323VHW2"/>
<feature type="compositionally biased region" description="Basic and acidic residues" evidence="8">
    <location>
        <begin position="416"/>
        <end position="426"/>
    </location>
</feature>
<evidence type="ECO:0000256" key="6">
    <source>
        <dbReference type="ARBA" id="ARBA00022840"/>
    </source>
</evidence>
<keyword evidence="5" id="KW-0547">Nucleotide-binding</keyword>
<evidence type="ECO:0000256" key="5">
    <source>
        <dbReference type="ARBA" id="ARBA00022741"/>
    </source>
</evidence>
<dbReference type="Proteomes" id="UP000247602">
    <property type="component" value="Unassembled WGS sequence"/>
</dbReference>
<dbReference type="PANTHER" id="PTHR43297">
    <property type="entry name" value="OLIGOPEPTIDE TRANSPORT ATP-BINDING PROTEIN APPD"/>
    <property type="match status" value="1"/>
</dbReference>